<evidence type="ECO:0000256" key="8">
    <source>
        <dbReference type="ARBA" id="ARBA00023128"/>
    </source>
</evidence>
<evidence type="ECO:0000256" key="11">
    <source>
        <dbReference type="RuleBase" id="RU367043"/>
    </source>
</evidence>
<dbReference type="GO" id="GO:0046872">
    <property type="term" value="F:metal ion binding"/>
    <property type="evidence" value="ECO:0007669"/>
    <property type="project" value="UniProtKB-KW"/>
</dbReference>
<keyword evidence="8 11" id="KW-0496">Mitochondrion</keyword>
<reference evidence="14" key="1">
    <citation type="journal article" date="2015" name="BMC Genomics">
        <title>Draft genome of a commonly misdiagnosed multidrug resistant pathogen Candida auris.</title>
        <authorList>
            <person name="Chatterjee S."/>
            <person name="Alampalli S.V."/>
            <person name="Nageshan R.K."/>
            <person name="Chettiar S.T."/>
            <person name="Joshi S."/>
            <person name="Tatu U.S."/>
        </authorList>
    </citation>
    <scope>NUCLEOTIDE SEQUENCE [LARGE SCALE GENOMIC DNA]</scope>
    <source>
        <strain evidence="14">6684</strain>
    </source>
</reference>
<dbReference type="Pfam" id="PF02953">
    <property type="entry name" value="zf-Tim10_DDP"/>
    <property type="match status" value="1"/>
</dbReference>
<comment type="subcellular location">
    <subcellularLocation>
        <location evidence="11">Mitochondrion inner membrane</location>
        <topology evidence="11">Peripheral membrane protein</topology>
        <orientation evidence="11">Intermembrane side</orientation>
    </subcellularLocation>
</comment>
<evidence type="ECO:0000256" key="4">
    <source>
        <dbReference type="ARBA" id="ARBA00022792"/>
    </source>
</evidence>
<keyword evidence="3" id="KW-0479">Metal-binding</keyword>
<evidence type="ECO:0000259" key="12">
    <source>
        <dbReference type="Pfam" id="PF02953"/>
    </source>
</evidence>
<keyword evidence="9" id="KW-0472">Membrane</keyword>
<protein>
    <recommendedName>
        <fullName evidence="11">Mitochondrial import inner membrane translocase subunit</fullName>
    </recommendedName>
</protein>
<dbReference type="EMBL" id="LGST01000009">
    <property type="protein sequence ID" value="KNE01636.1"/>
    <property type="molecule type" value="Genomic_DNA"/>
</dbReference>
<feature type="domain" description="Tim10-like" evidence="12">
    <location>
        <begin position="22"/>
        <end position="83"/>
    </location>
</feature>
<keyword evidence="7 11" id="KW-0811">Translocation</keyword>
<evidence type="ECO:0000256" key="10">
    <source>
        <dbReference type="ARBA" id="ARBA00023157"/>
    </source>
</evidence>
<keyword evidence="11" id="KW-0143">Chaperone</keyword>
<accession>A0A9R1SRY3</accession>
<evidence type="ECO:0000256" key="2">
    <source>
        <dbReference type="ARBA" id="ARBA00022448"/>
    </source>
</evidence>
<comment type="domain">
    <text evidence="11">The twin CX3C motif contains 4 conserved Cys residues that form 2 disulfide bonds in the mitochondrial intermembrane space.</text>
</comment>
<dbReference type="Gene3D" id="1.10.287.810">
    <property type="entry name" value="Mitochondrial import inner membrane translocase subunit tim13 like domains"/>
    <property type="match status" value="1"/>
</dbReference>
<name>A0A9R1SRY3_CANAR</name>
<comment type="function">
    <text evidence="11">Mitochondrial intermembrane chaperone that participates in the import and insertion of some multi-pass transmembrane proteins into the mitochondrial inner membrane. Also required for the transfer of beta-barrel precursors from the TOM complex to the sorting and assembly machinery (SAM complex) of the outer membrane. Acts as a chaperone-like protein that protects the hydrophobic precursors from aggregation and guide them through the mitochondrial intermembrane space.</text>
</comment>
<keyword evidence="4 11" id="KW-0999">Mitochondrion inner membrane</keyword>
<evidence type="ECO:0000256" key="1">
    <source>
        <dbReference type="ARBA" id="ARBA00006720"/>
    </source>
</evidence>
<dbReference type="GO" id="GO:0015031">
    <property type="term" value="P:protein transport"/>
    <property type="evidence" value="ECO:0007669"/>
    <property type="project" value="UniProtKB-KW"/>
</dbReference>
<dbReference type="PANTHER" id="PTHR11038:SF18">
    <property type="entry name" value="MITOCHONDRIAL IMPORT INNER MEMBRANE TRANSLOCASE SUBUNIT TIM12"/>
    <property type="match status" value="1"/>
</dbReference>
<keyword evidence="10 11" id="KW-1015">Disulfide bond</keyword>
<comment type="similarity">
    <text evidence="1 11">Belongs to the small Tim family.</text>
</comment>
<proteinExistence type="inferred from homology"/>
<gene>
    <name evidence="13" type="ORF">QG37_01470</name>
</gene>
<dbReference type="InterPro" id="IPR035427">
    <property type="entry name" value="Tim10-like_dom_sf"/>
</dbReference>
<evidence type="ECO:0000256" key="6">
    <source>
        <dbReference type="ARBA" id="ARBA00022927"/>
    </source>
</evidence>
<dbReference type="GO" id="GO:0045039">
    <property type="term" value="P:protein insertion into mitochondrial inner membrane"/>
    <property type="evidence" value="ECO:0007669"/>
    <property type="project" value="TreeGrafter"/>
</dbReference>
<organism evidence="13 14">
    <name type="scientific">Candidozyma auris</name>
    <name type="common">Yeast</name>
    <name type="synonym">Candida auris</name>
    <dbReference type="NCBI Taxonomy" id="498019"/>
    <lineage>
        <taxon>Eukaryota</taxon>
        <taxon>Fungi</taxon>
        <taxon>Dikarya</taxon>
        <taxon>Ascomycota</taxon>
        <taxon>Saccharomycotina</taxon>
        <taxon>Pichiomycetes</taxon>
        <taxon>Metschnikowiaceae</taxon>
        <taxon>Candidozyma</taxon>
    </lineage>
</organism>
<evidence type="ECO:0000256" key="3">
    <source>
        <dbReference type="ARBA" id="ARBA00022723"/>
    </source>
</evidence>
<evidence type="ECO:0000313" key="13">
    <source>
        <dbReference type="EMBL" id="KNE01636.1"/>
    </source>
</evidence>
<dbReference type="InterPro" id="IPR004217">
    <property type="entry name" value="Tim10-like"/>
</dbReference>
<dbReference type="SUPFAM" id="SSF144122">
    <property type="entry name" value="Tim10-like"/>
    <property type="match status" value="1"/>
</dbReference>
<evidence type="ECO:0000313" key="14">
    <source>
        <dbReference type="Proteomes" id="UP000037122"/>
    </source>
</evidence>
<evidence type="ECO:0000256" key="9">
    <source>
        <dbReference type="ARBA" id="ARBA00023136"/>
    </source>
</evidence>
<dbReference type="AlphaFoldDB" id="A0A9R1SRY3"/>
<keyword evidence="6 11" id="KW-0653">Protein transport</keyword>
<keyword evidence="5" id="KW-0862">Zinc</keyword>
<dbReference type="GO" id="GO:0005743">
    <property type="term" value="C:mitochondrial inner membrane"/>
    <property type="evidence" value="ECO:0007669"/>
    <property type="project" value="UniProtKB-SubCell"/>
</dbReference>
<keyword evidence="2 11" id="KW-0813">Transport</keyword>
<comment type="subunit">
    <text evidence="11">Heterohexamer.</text>
</comment>
<evidence type="ECO:0000256" key="5">
    <source>
        <dbReference type="ARBA" id="ARBA00022833"/>
    </source>
</evidence>
<evidence type="ECO:0000256" key="7">
    <source>
        <dbReference type="ARBA" id="ARBA00023010"/>
    </source>
</evidence>
<sequence>MSFFLGDTAQYTHVGVDEEKIKLAKIQFDAISTTFNKVLQVCQGKCIAHEYGEGDLNTGEASCIDRCVAKFVKANAMIGQDVQSSLIPNRMPEYDVALKQLNKNSSNNYNVQRLRQI</sequence>
<comment type="caution">
    <text evidence="13">The sequence shown here is derived from an EMBL/GenBank/DDBJ whole genome shotgun (WGS) entry which is preliminary data.</text>
</comment>
<dbReference type="PANTHER" id="PTHR11038">
    <property type="entry name" value="MITOCHONDRIAL IMPORT INNER MEMBRANE TRANSLOCASE SUBUNIT TIM10"/>
    <property type="match status" value="1"/>
</dbReference>
<dbReference type="Proteomes" id="UP000037122">
    <property type="component" value="Unassembled WGS sequence"/>
</dbReference>